<evidence type="ECO:0000313" key="1">
    <source>
        <dbReference type="EMBL" id="CAG7721338.1"/>
    </source>
</evidence>
<organism evidence="1 2">
    <name type="scientific">Allacma fusca</name>
    <dbReference type="NCBI Taxonomy" id="39272"/>
    <lineage>
        <taxon>Eukaryota</taxon>
        <taxon>Metazoa</taxon>
        <taxon>Ecdysozoa</taxon>
        <taxon>Arthropoda</taxon>
        <taxon>Hexapoda</taxon>
        <taxon>Collembola</taxon>
        <taxon>Symphypleona</taxon>
        <taxon>Sminthuridae</taxon>
        <taxon>Allacma</taxon>
    </lineage>
</organism>
<sequence>VDFPRRDFTAHFILRKISFKEKIRGRFIHLTGFASDHIENYLEPILAGDEPFGHNYNRKLNWHE</sequence>
<protein>
    <submittedName>
        <fullName evidence="1">Uncharacterized protein</fullName>
    </submittedName>
</protein>
<comment type="caution">
    <text evidence="1">The sequence shown here is derived from an EMBL/GenBank/DDBJ whole genome shotgun (WGS) entry which is preliminary data.</text>
</comment>
<gene>
    <name evidence="1" type="ORF">AFUS01_LOCUS10560</name>
</gene>
<reference evidence="1" key="1">
    <citation type="submission" date="2021-06" db="EMBL/GenBank/DDBJ databases">
        <authorList>
            <person name="Hodson N. C."/>
            <person name="Mongue J. A."/>
            <person name="Jaron S. K."/>
        </authorList>
    </citation>
    <scope>NUCLEOTIDE SEQUENCE</scope>
</reference>
<proteinExistence type="predicted"/>
<name>A0A8J2NV00_9HEXA</name>
<keyword evidence="2" id="KW-1185">Reference proteome</keyword>
<dbReference type="EMBL" id="CAJVCH010078617">
    <property type="protein sequence ID" value="CAG7721338.1"/>
    <property type="molecule type" value="Genomic_DNA"/>
</dbReference>
<dbReference type="Proteomes" id="UP000708208">
    <property type="component" value="Unassembled WGS sequence"/>
</dbReference>
<dbReference type="AlphaFoldDB" id="A0A8J2NV00"/>
<feature type="non-terminal residue" evidence="1">
    <location>
        <position position="64"/>
    </location>
</feature>
<evidence type="ECO:0000313" key="2">
    <source>
        <dbReference type="Proteomes" id="UP000708208"/>
    </source>
</evidence>
<accession>A0A8J2NV00</accession>